<dbReference type="SMART" id="SM00228">
    <property type="entry name" value="PDZ"/>
    <property type="match status" value="3"/>
</dbReference>
<feature type="domain" description="PDZ" evidence="2">
    <location>
        <begin position="301"/>
        <end position="376"/>
    </location>
</feature>
<keyword evidence="4" id="KW-1185">Reference proteome</keyword>
<dbReference type="Proteomes" id="UP001295423">
    <property type="component" value="Unassembled WGS sequence"/>
</dbReference>
<dbReference type="InterPro" id="IPR036034">
    <property type="entry name" value="PDZ_sf"/>
</dbReference>
<dbReference type="SUPFAM" id="SSF50156">
    <property type="entry name" value="PDZ domain-like"/>
    <property type="match status" value="3"/>
</dbReference>
<reference evidence="3" key="1">
    <citation type="submission" date="2023-08" db="EMBL/GenBank/DDBJ databases">
        <authorList>
            <person name="Audoor S."/>
            <person name="Bilcke G."/>
        </authorList>
    </citation>
    <scope>NUCLEOTIDE SEQUENCE</scope>
</reference>
<feature type="region of interest" description="Disordered" evidence="1">
    <location>
        <begin position="71"/>
        <end position="105"/>
    </location>
</feature>
<dbReference type="Pfam" id="PF00595">
    <property type="entry name" value="PDZ"/>
    <property type="match status" value="1"/>
</dbReference>
<evidence type="ECO:0000259" key="2">
    <source>
        <dbReference type="PROSITE" id="PS50106"/>
    </source>
</evidence>
<feature type="region of interest" description="Disordered" evidence="1">
    <location>
        <begin position="1"/>
        <end position="24"/>
    </location>
</feature>
<evidence type="ECO:0000313" key="4">
    <source>
        <dbReference type="Proteomes" id="UP001295423"/>
    </source>
</evidence>
<feature type="compositionally biased region" description="Basic residues" evidence="1">
    <location>
        <begin position="1"/>
        <end position="19"/>
    </location>
</feature>
<dbReference type="PROSITE" id="PS50106">
    <property type="entry name" value="PDZ"/>
    <property type="match status" value="2"/>
</dbReference>
<evidence type="ECO:0000313" key="3">
    <source>
        <dbReference type="EMBL" id="CAJ1935185.1"/>
    </source>
</evidence>
<comment type="caution">
    <text evidence="3">The sequence shown here is derived from an EMBL/GenBank/DDBJ whole genome shotgun (WGS) entry which is preliminary data.</text>
</comment>
<dbReference type="AlphaFoldDB" id="A0AAD2CIC4"/>
<dbReference type="Gene3D" id="2.30.42.10">
    <property type="match status" value="3"/>
</dbReference>
<organism evidence="3 4">
    <name type="scientific">Cylindrotheca closterium</name>
    <dbReference type="NCBI Taxonomy" id="2856"/>
    <lineage>
        <taxon>Eukaryota</taxon>
        <taxon>Sar</taxon>
        <taxon>Stramenopiles</taxon>
        <taxon>Ochrophyta</taxon>
        <taxon>Bacillariophyta</taxon>
        <taxon>Bacillariophyceae</taxon>
        <taxon>Bacillariophycidae</taxon>
        <taxon>Bacillariales</taxon>
        <taxon>Bacillariaceae</taxon>
        <taxon>Cylindrotheca</taxon>
    </lineage>
</organism>
<dbReference type="InterPro" id="IPR001478">
    <property type="entry name" value="PDZ"/>
</dbReference>
<evidence type="ECO:0000256" key="1">
    <source>
        <dbReference type="SAM" id="MobiDB-lite"/>
    </source>
</evidence>
<feature type="region of interest" description="Disordered" evidence="1">
    <location>
        <begin position="176"/>
        <end position="206"/>
    </location>
</feature>
<dbReference type="CDD" id="cd00136">
    <property type="entry name" value="PDZ_canonical"/>
    <property type="match status" value="1"/>
</dbReference>
<name>A0AAD2CIC4_9STRA</name>
<feature type="domain" description="PDZ" evidence="2">
    <location>
        <begin position="461"/>
        <end position="542"/>
    </location>
</feature>
<sequence length="643" mass="71644">MRFKKRISLTHSTRSRRGKQPAQIVEPEPTAMPVDEARFDQNEWQWMETVEKALINWDFGGGSGREATSIEMEREAPEADSVVPEQKKKGRIRPMFSALRQKLRRKPKPLLNLEEDHEVPSTTRTMEEDAKEQNQKQPLLTYEQWEKFMDTVAFPEKSKPFVAIKDFVAVSREKRAAKANSRSVSPNDVVQENDTVSDGEDSKEDKMSLAQYLGTQSVDEESVQQMKETGITWEEFMDTVAFPEKILGQKYNTLLSFIAKNRVPPNDNKEITTTSTSPRGSFVIKDDKYAFDDEEDDDIRLYSMVKDFPGEDLGISLTVLDGQTGIFVSHVARSSKAAAAGLTPGMQIISINQDSCPTDLEEAEFLLESVEDGVQIFAQPGVTPGFVLQGMDALEIGKSALANIFTHVVGLENDISDDDSHKGEGDWGAGNGVATVRSQWRNQAIGSKPVNLKPKSGRTKHFSIVKESKSEVVGVAFVQTQDWPGIFVNQILPSSKFYGCGLKKGMRVVSINGEPCPNRIDALIRKIQSVTGSLELCVEMARDVVNNTLDCDSFITTTIVKRGGENPGMTLRRDRLKGGIFVKSIDPYSDFVGTNLRPGLRIMSINGHSCPKDVKDCMWEIQQVDGILDIIAENVPETHLRLD</sequence>
<feature type="compositionally biased region" description="Polar residues" evidence="1">
    <location>
        <begin position="180"/>
        <end position="194"/>
    </location>
</feature>
<gene>
    <name evidence="3" type="ORF">CYCCA115_LOCUS4521</name>
</gene>
<proteinExistence type="predicted"/>
<accession>A0AAD2CIC4</accession>
<protein>
    <recommendedName>
        <fullName evidence="2">PDZ domain-containing protein</fullName>
    </recommendedName>
</protein>
<dbReference type="EMBL" id="CAKOGP040000446">
    <property type="protein sequence ID" value="CAJ1935185.1"/>
    <property type="molecule type" value="Genomic_DNA"/>
</dbReference>